<gene>
    <name evidence="2" type="ORF">B9Q37_18130</name>
</gene>
<dbReference type="EMBL" id="NEEU01000015">
    <property type="protein sequence ID" value="PJD71599.1"/>
    <property type="molecule type" value="Genomic_DNA"/>
</dbReference>
<dbReference type="InterPro" id="IPR038612">
    <property type="entry name" value="YkfF-like_sf"/>
</dbReference>
<sequence length="79" mass="9014">MTQSVLLPPGPFTRRQAQAVTTTYSNITLEDDQGSHFRLVVRDTEGRMVWRAWNFEPDAGEGLNRYIRTSGIRTDTATR</sequence>
<accession>A0A0F0XHJ6</accession>
<evidence type="ECO:0008006" key="4">
    <source>
        <dbReference type="Google" id="ProtNLM"/>
    </source>
</evidence>
<comment type="similarity">
    <text evidence="1">Belongs to the UPF0401 family.</text>
</comment>
<dbReference type="SMR" id="A0A0F0XHJ6"/>
<dbReference type="STRING" id="208224.BH713_04365"/>
<dbReference type="Gene3D" id="3.30.160.130">
    <property type="entry name" value="ykff protein like domains"/>
    <property type="match status" value="1"/>
</dbReference>
<evidence type="ECO:0000313" key="2">
    <source>
        <dbReference type="EMBL" id="PJD71599.1"/>
    </source>
</evidence>
<dbReference type="InterPro" id="IPR009253">
    <property type="entry name" value="DUF905"/>
</dbReference>
<organism evidence="2">
    <name type="scientific">Enterobacter kobei</name>
    <dbReference type="NCBI Taxonomy" id="208224"/>
    <lineage>
        <taxon>Bacteria</taxon>
        <taxon>Pseudomonadati</taxon>
        <taxon>Pseudomonadota</taxon>
        <taxon>Gammaproteobacteria</taxon>
        <taxon>Enterobacterales</taxon>
        <taxon>Enterobacteriaceae</taxon>
        <taxon>Enterobacter</taxon>
        <taxon>Enterobacter cloacae complex</taxon>
    </lineage>
</organism>
<dbReference type="RefSeq" id="WP_000194654.1">
    <property type="nucleotide sequence ID" value="NZ_BRUA01000023.1"/>
</dbReference>
<evidence type="ECO:0000313" key="3">
    <source>
        <dbReference type="Proteomes" id="UP000230495"/>
    </source>
</evidence>
<dbReference type="AlphaFoldDB" id="A0A0F0XHJ6"/>
<comment type="caution">
    <text evidence="2">The sequence shown here is derived from an EMBL/GenBank/DDBJ whole genome shotgun (WGS) entry which is preliminary data.</text>
</comment>
<dbReference type="GeneID" id="63141106"/>
<proteinExistence type="inferred from homology"/>
<name>A0A0F0XHJ6_9ENTR</name>
<protein>
    <recommendedName>
        <fullName evidence="4">DUF905 domain-containing protein</fullName>
    </recommendedName>
</protein>
<reference evidence="2 3" key="1">
    <citation type="journal article" date="2017" name="J. Antimicrob. Chemother.">
        <title>Characterization of the population structure, drug resistance mechanisms and plasmids of the community-associated Enterobacter cloacae complex in China.</title>
        <authorList>
            <person name="Zhou K."/>
            <person name="Yu W."/>
            <person name="Cao X."/>
            <person name="Shen P."/>
            <person name="Lu H."/>
            <person name="Luo Q."/>
            <person name="Rossen J.W.A."/>
            <person name="Xiao Y."/>
        </authorList>
    </citation>
    <scope>NUCLEOTIDE SEQUENCE [LARGE SCALE GENOMIC DNA]</scope>
    <source>
        <strain evidence="2">ECC1097</strain>
    </source>
</reference>
<dbReference type="SUPFAM" id="SSF54786">
    <property type="entry name" value="YcfA/nrd intein domain"/>
    <property type="match status" value="1"/>
</dbReference>
<dbReference type="Proteomes" id="UP000230495">
    <property type="component" value="Unassembled WGS sequence"/>
</dbReference>
<dbReference type="OrthoDB" id="6480897at2"/>
<dbReference type="Pfam" id="PF06006">
    <property type="entry name" value="DUF905"/>
    <property type="match status" value="1"/>
</dbReference>
<evidence type="ECO:0000256" key="1">
    <source>
        <dbReference type="ARBA" id="ARBA00007059"/>
    </source>
</evidence>